<evidence type="ECO:0000256" key="2">
    <source>
        <dbReference type="ARBA" id="ARBA00022840"/>
    </source>
</evidence>
<dbReference type="GO" id="GO:0005524">
    <property type="term" value="F:ATP binding"/>
    <property type="evidence" value="ECO:0007669"/>
    <property type="project" value="UniProtKB-UniRule"/>
</dbReference>
<dbReference type="EMBL" id="FUZZ01000001">
    <property type="protein sequence ID" value="SKC97841.1"/>
    <property type="molecule type" value="Genomic_DNA"/>
</dbReference>
<keyword evidence="5" id="KW-0378">Hydrolase</keyword>
<dbReference type="InterPro" id="IPR011856">
    <property type="entry name" value="tRNA_endonuc-like_dom_sf"/>
</dbReference>
<keyword evidence="5" id="KW-0540">Nuclease</keyword>
<dbReference type="InterPro" id="IPR005144">
    <property type="entry name" value="ATP-cone_dom"/>
</dbReference>
<gene>
    <name evidence="5" type="ORF">SAMN05660461_1019</name>
</gene>
<dbReference type="Gene3D" id="3.40.1350.10">
    <property type="match status" value="1"/>
</dbReference>
<dbReference type="InterPro" id="IPR011335">
    <property type="entry name" value="Restrct_endonuc-II-like"/>
</dbReference>
<evidence type="ECO:0000256" key="1">
    <source>
        <dbReference type="ARBA" id="ARBA00022741"/>
    </source>
</evidence>
<keyword evidence="6" id="KW-1185">Reference proteome</keyword>
<dbReference type="Proteomes" id="UP000190166">
    <property type="component" value="Unassembled WGS sequence"/>
</dbReference>
<keyword evidence="2 3" id="KW-0067">ATP-binding</keyword>
<accession>A0A1T5NBL5</accession>
<name>A0A1T5NBL5_9BACT</name>
<keyword evidence="1 3" id="KW-0547">Nucleotide-binding</keyword>
<organism evidence="5 6">
    <name type="scientific">Chitinophaga ginsengisegetis</name>
    <dbReference type="NCBI Taxonomy" id="393003"/>
    <lineage>
        <taxon>Bacteria</taxon>
        <taxon>Pseudomonadati</taxon>
        <taxon>Bacteroidota</taxon>
        <taxon>Chitinophagia</taxon>
        <taxon>Chitinophagales</taxon>
        <taxon>Chitinophagaceae</taxon>
        <taxon>Chitinophaga</taxon>
    </lineage>
</organism>
<protein>
    <submittedName>
        <fullName evidence="5">Restriction endonuclease</fullName>
    </submittedName>
</protein>
<evidence type="ECO:0000313" key="6">
    <source>
        <dbReference type="Proteomes" id="UP000190166"/>
    </source>
</evidence>
<evidence type="ECO:0000313" key="5">
    <source>
        <dbReference type="EMBL" id="SKC97841.1"/>
    </source>
</evidence>
<dbReference type="AlphaFoldDB" id="A0A1T5NBL5"/>
<feature type="domain" description="ATP-cone" evidence="4">
    <location>
        <begin position="8"/>
        <end position="89"/>
    </location>
</feature>
<proteinExistence type="predicted"/>
<dbReference type="InterPro" id="IPR007560">
    <property type="entry name" value="Restrct_endonuc_IV_Mrr"/>
</dbReference>
<keyword evidence="5" id="KW-0255">Endonuclease</keyword>
<dbReference type="SUPFAM" id="SSF52980">
    <property type="entry name" value="Restriction endonuclease-like"/>
    <property type="match status" value="1"/>
</dbReference>
<dbReference type="PROSITE" id="PS51161">
    <property type="entry name" value="ATP_CONE"/>
    <property type="match status" value="1"/>
</dbReference>
<dbReference type="GO" id="GO:0003676">
    <property type="term" value="F:nucleic acid binding"/>
    <property type="evidence" value="ECO:0007669"/>
    <property type="project" value="InterPro"/>
</dbReference>
<evidence type="ECO:0000259" key="4">
    <source>
        <dbReference type="PROSITE" id="PS51161"/>
    </source>
</evidence>
<dbReference type="STRING" id="393003.SAMN05660461_1019"/>
<dbReference type="RefSeq" id="WP_079468316.1">
    <property type="nucleotide sequence ID" value="NZ_FUZZ01000001.1"/>
</dbReference>
<dbReference type="GO" id="GO:0004519">
    <property type="term" value="F:endonuclease activity"/>
    <property type="evidence" value="ECO:0007669"/>
    <property type="project" value="UniProtKB-KW"/>
</dbReference>
<reference evidence="5 6" key="1">
    <citation type="submission" date="2017-02" db="EMBL/GenBank/DDBJ databases">
        <authorList>
            <person name="Peterson S.W."/>
        </authorList>
    </citation>
    <scope>NUCLEOTIDE SEQUENCE [LARGE SCALE GENOMIC DNA]</scope>
    <source>
        <strain evidence="5 6">DSM 18108</strain>
    </source>
</reference>
<sequence length="289" mass="32850">MGTKQPSILVTKASGVTVPFSAEKIRQSLKRSGARPEVIDTVLDELYQQVYPNMPTRMIYKTAYGLLKKLSKPSAGRYQLKQAIFELGPSGFPFEQYVAELFRQEGFTATTNQILEGHCVKHEVDILAVKNNITNIMECKYHQQRGTFCDVKIPLYVESRFRDIERQWKSTHEKKQQHCEAWLITNTRFSTDAVQYAQCMGLHLMSWDFPAGKSLKDIIDKAGLYPVTCLTTLSRSEKCRLLERGIILCKTLAEHASYLEEAGIAAPRRDLAIAEAQHLCQELTKPEMA</sequence>
<dbReference type="Pfam" id="PF04471">
    <property type="entry name" value="Mrr_cat"/>
    <property type="match status" value="1"/>
</dbReference>
<evidence type="ECO:0000256" key="3">
    <source>
        <dbReference type="PROSITE-ProRule" id="PRU00492"/>
    </source>
</evidence>
<dbReference type="CDD" id="cd22308">
    <property type="entry name" value="Af1548-like"/>
    <property type="match status" value="1"/>
</dbReference>